<evidence type="ECO:0000313" key="8">
    <source>
        <dbReference type="EMBL" id="RST95011.1"/>
    </source>
</evidence>
<evidence type="ECO:0000259" key="7">
    <source>
        <dbReference type="PROSITE" id="PS52029"/>
    </source>
</evidence>
<evidence type="ECO:0000256" key="1">
    <source>
        <dbReference type="ARBA" id="ARBA00004752"/>
    </source>
</evidence>
<dbReference type="GO" id="GO:0005576">
    <property type="term" value="C:extracellular region"/>
    <property type="evidence" value="ECO:0007669"/>
    <property type="project" value="TreeGrafter"/>
</dbReference>
<evidence type="ECO:0000256" key="5">
    <source>
        <dbReference type="ARBA" id="ARBA00023316"/>
    </source>
</evidence>
<dbReference type="GO" id="GO:0018104">
    <property type="term" value="P:peptidoglycan-protein cross-linking"/>
    <property type="evidence" value="ECO:0007669"/>
    <property type="project" value="TreeGrafter"/>
</dbReference>
<dbReference type="SUPFAM" id="SSF141523">
    <property type="entry name" value="L,D-transpeptidase catalytic domain-like"/>
    <property type="match status" value="1"/>
</dbReference>
<evidence type="ECO:0000256" key="2">
    <source>
        <dbReference type="ARBA" id="ARBA00022679"/>
    </source>
</evidence>
<feature type="active site" description="Nucleophile" evidence="6">
    <location>
        <position position="193"/>
    </location>
</feature>
<dbReference type="Proteomes" id="UP000287239">
    <property type="component" value="Unassembled WGS sequence"/>
</dbReference>
<organism evidence="8 9">
    <name type="scientific">Vagococcus salmoninarum</name>
    <dbReference type="NCBI Taxonomy" id="2739"/>
    <lineage>
        <taxon>Bacteria</taxon>
        <taxon>Bacillati</taxon>
        <taxon>Bacillota</taxon>
        <taxon>Bacilli</taxon>
        <taxon>Lactobacillales</taxon>
        <taxon>Enterococcaceae</taxon>
        <taxon>Vagococcus</taxon>
    </lineage>
</organism>
<evidence type="ECO:0000256" key="4">
    <source>
        <dbReference type="ARBA" id="ARBA00022984"/>
    </source>
</evidence>
<dbReference type="GO" id="GO:0071555">
    <property type="term" value="P:cell wall organization"/>
    <property type="evidence" value="ECO:0007669"/>
    <property type="project" value="UniProtKB-UniRule"/>
</dbReference>
<dbReference type="PANTHER" id="PTHR30582">
    <property type="entry name" value="L,D-TRANSPEPTIDASE"/>
    <property type="match status" value="1"/>
</dbReference>
<dbReference type="AlphaFoldDB" id="A0A429ZMU4"/>
<dbReference type="GO" id="GO:0008360">
    <property type="term" value="P:regulation of cell shape"/>
    <property type="evidence" value="ECO:0007669"/>
    <property type="project" value="UniProtKB-UniRule"/>
</dbReference>
<dbReference type="EMBL" id="NGJU01000012">
    <property type="protein sequence ID" value="RST95011.1"/>
    <property type="molecule type" value="Genomic_DNA"/>
</dbReference>
<evidence type="ECO:0000256" key="6">
    <source>
        <dbReference type="PROSITE-ProRule" id="PRU01373"/>
    </source>
</evidence>
<dbReference type="InterPro" id="IPR005490">
    <property type="entry name" value="LD_TPept_cat_dom"/>
</dbReference>
<gene>
    <name evidence="8" type="ORF">CBF35_09080</name>
</gene>
<name>A0A429ZMU4_9ENTE</name>
<dbReference type="CDD" id="cd16913">
    <property type="entry name" value="YkuD_like"/>
    <property type="match status" value="1"/>
</dbReference>
<dbReference type="Gene3D" id="2.40.440.10">
    <property type="entry name" value="L,D-transpeptidase catalytic domain-like"/>
    <property type="match status" value="1"/>
</dbReference>
<dbReference type="Pfam" id="PF03734">
    <property type="entry name" value="YkuD"/>
    <property type="match status" value="1"/>
</dbReference>
<evidence type="ECO:0000313" key="9">
    <source>
        <dbReference type="Proteomes" id="UP000287239"/>
    </source>
</evidence>
<dbReference type="GO" id="GO:0016740">
    <property type="term" value="F:transferase activity"/>
    <property type="evidence" value="ECO:0007669"/>
    <property type="project" value="UniProtKB-KW"/>
</dbReference>
<dbReference type="InterPro" id="IPR038063">
    <property type="entry name" value="Transpep_catalytic_dom"/>
</dbReference>
<dbReference type="GO" id="GO:0071972">
    <property type="term" value="F:peptidoglycan L,D-transpeptidase activity"/>
    <property type="evidence" value="ECO:0007669"/>
    <property type="project" value="TreeGrafter"/>
</dbReference>
<comment type="pathway">
    <text evidence="1 6">Cell wall biogenesis; peptidoglycan biosynthesis.</text>
</comment>
<sequence length="218" mass="24438">MKKKKALVVVTLLMSLGLIGLVFKLQQVRASQKAAQTEIIVADQLVEKAVTLEKAVETEPVVKTEAVEVLDKDLWQKPTGGAYPEITWETQLRIVANITDQRIYFYDDQELIYTMVTSSGLDDEVNATPLGHFEIQNIRGESFFNGVLGEGALNYVSFKDYGVYLFHSVPVKADMSINIEEAEKLGTRASHGCFRLSIPDSEWFYDNIIEGTPLEITE</sequence>
<reference evidence="8 9" key="1">
    <citation type="submission" date="2017-05" db="EMBL/GenBank/DDBJ databases">
        <title>Vagococcus spp. assemblies.</title>
        <authorList>
            <person name="Gulvik C.A."/>
        </authorList>
    </citation>
    <scope>NUCLEOTIDE SEQUENCE [LARGE SCALE GENOMIC DNA]</scope>
    <source>
        <strain evidence="8 9">NCFB 2777</strain>
    </source>
</reference>
<dbReference type="RefSeq" id="WP_244922583.1">
    <property type="nucleotide sequence ID" value="NZ_NGJU01000012.1"/>
</dbReference>
<dbReference type="GeneID" id="98568524"/>
<keyword evidence="9" id="KW-1185">Reference proteome</keyword>
<keyword evidence="5 6" id="KW-0961">Cell wall biogenesis/degradation</keyword>
<feature type="active site" description="Proton donor/acceptor" evidence="6">
    <location>
        <position position="167"/>
    </location>
</feature>
<keyword evidence="4 6" id="KW-0573">Peptidoglycan synthesis</keyword>
<evidence type="ECO:0000256" key="3">
    <source>
        <dbReference type="ARBA" id="ARBA00022960"/>
    </source>
</evidence>
<feature type="domain" description="L,D-TPase catalytic" evidence="7">
    <location>
        <begin position="92"/>
        <end position="217"/>
    </location>
</feature>
<accession>A0A429ZMU4</accession>
<proteinExistence type="predicted"/>
<dbReference type="InterPro" id="IPR050979">
    <property type="entry name" value="LD-transpeptidase"/>
</dbReference>
<dbReference type="PROSITE" id="PS52029">
    <property type="entry name" value="LD_TPASE"/>
    <property type="match status" value="1"/>
</dbReference>
<protein>
    <recommendedName>
        <fullName evidence="7">L,D-TPase catalytic domain-containing protein</fullName>
    </recommendedName>
</protein>
<keyword evidence="2" id="KW-0808">Transferase</keyword>
<comment type="caution">
    <text evidence="8">The sequence shown here is derived from an EMBL/GenBank/DDBJ whole genome shotgun (WGS) entry which is preliminary data.</text>
</comment>
<dbReference type="UniPathway" id="UPA00219"/>
<keyword evidence="3 6" id="KW-0133">Cell shape</keyword>
<dbReference type="PANTHER" id="PTHR30582:SF2">
    <property type="entry name" value="L,D-TRANSPEPTIDASE YCIB-RELATED"/>
    <property type="match status" value="1"/>
</dbReference>